<dbReference type="Proteomes" id="UP000314294">
    <property type="component" value="Unassembled WGS sequence"/>
</dbReference>
<protein>
    <submittedName>
        <fullName evidence="2">Uncharacterized protein</fullName>
    </submittedName>
</protein>
<reference evidence="2 3" key="1">
    <citation type="submission" date="2019-03" db="EMBL/GenBank/DDBJ databases">
        <title>First draft genome of Liparis tanakae, snailfish: a comprehensive survey of snailfish specific genes.</title>
        <authorList>
            <person name="Kim W."/>
            <person name="Song I."/>
            <person name="Jeong J.-H."/>
            <person name="Kim D."/>
            <person name="Kim S."/>
            <person name="Ryu S."/>
            <person name="Song J.Y."/>
            <person name="Lee S.K."/>
        </authorList>
    </citation>
    <scope>NUCLEOTIDE SEQUENCE [LARGE SCALE GENOMIC DNA]</scope>
    <source>
        <tissue evidence="2">Muscle</tissue>
    </source>
</reference>
<evidence type="ECO:0000256" key="1">
    <source>
        <dbReference type="SAM" id="MobiDB-lite"/>
    </source>
</evidence>
<sequence>MDSHSTEEYWIHAHTWCLRKSRREHFLTRMRSVVPSARDGGGDTGKPEVTSHSEPSVRTLASSIILSNRGRVTQPRESLLACSEERAYSVTRPHPQRPGFQTYGFT</sequence>
<proteinExistence type="predicted"/>
<name>A0A4Z2HXN5_9TELE</name>
<evidence type="ECO:0000313" key="2">
    <source>
        <dbReference type="EMBL" id="TNN70457.1"/>
    </source>
</evidence>
<organism evidence="2 3">
    <name type="scientific">Liparis tanakae</name>
    <name type="common">Tanaka's snailfish</name>
    <dbReference type="NCBI Taxonomy" id="230148"/>
    <lineage>
        <taxon>Eukaryota</taxon>
        <taxon>Metazoa</taxon>
        <taxon>Chordata</taxon>
        <taxon>Craniata</taxon>
        <taxon>Vertebrata</taxon>
        <taxon>Euteleostomi</taxon>
        <taxon>Actinopterygii</taxon>
        <taxon>Neopterygii</taxon>
        <taxon>Teleostei</taxon>
        <taxon>Neoteleostei</taxon>
        <taxon>Acanthomorphata</taxon>
        <taxon>Eupercaria</taxon>
        <taxon>Perciformes</taxon>
        <taxon>Cottioidei</taxon>
        <taxon>Cottales</taxon>
        <taxon>Liparidae</taxon>
        <taxon>Liparis</taxon>
    </lineage>
</organism>
<dbReference type="AlphaFoldDB" id="A0A4Z2HXN5"/>
<feature type="region of interest" description="Disordered" evidence="1">
    <location>
        <begin position="32"/>
        <end position="57"/>
    </location>
</feature>
<accession>A0A4Z2HXN5</accession>
<gene>
    <name evidence="2" type="ORF">EYF80_019334</name>
</gene>
<dbReference type="EMBL" id="SRLO01000163">
    <property type="protein sequence ID" value="TNN70457.1"/>
    <property type="molecule type" value="Genomic_DNA"/>
</dbReference>
<keyword evidence="3" id="KW-1185">Reference proteome</keyword>
<comment type="caution">
    <text evidence="2">The sequence shown here is derived from an EMBL/GenBank/DDBJ whole genome shotgun (WGS) entry which is preliminary data.</text>
</comment>
<evidence type="ECO:0000313" key="3">
    <source>
        <dbReference type="Proteomes" id="UP000314294"/>
    </source>
</evidence>